<dbReference type="EMBL" id="LAZR01061145">
    <property type="protein sequence ID" value="KKK64171.1"/>
    <property type="molecule type" value="Genomic_DNA"/>
</dbReference>
<name>A0A0F8ZW22_9ZZZZ</name>
<dbReference type="AlphaFoldDB" id="A0A0F8ZW22"/>
<sequence>VSKTEAELLGCKNFGVTSLHEIQERLTVFGASLRTLE</sequence>
<dbReference type="GO" id="GO:0006351">
    <property type="term" value="P:DNA-templated transcription"/>
    <property type="evidence" value="ECO:0007669"/>
    <property type="project" value="InterPro"/>
</dbReference>
<feature type="domain" description="RNA polymerase alpha subunit C-terminal" evidence="1">
    <location>
        <begin position="1"/>
        <end position="27"/>
    </location>
</feature>
<protein>
    <recommendedName>
        <fullName evidence="1">RNA polymerase alpha subunit C-terminal domain-containing protein</fullName>
    </recommendedName>
</protein>
<proteinExistence type="predicted"/>
<dbReference type="InterPro" id="IPR011260">
    <property type="entry name" value="RNAP_asu_C"/>
</dbReference>
<evidence type="ECO:0000313" key="2">
    <source>
        <dbReference type="EMBL" id="KKK64171.1"/>
    </source>
</evidence>
<gene>
    <name evidence="2" type="ORF">LCGC14_2986920</name>
</gene>
<comment type="caution">
    <text evidence="2">The sequence shown here is derived from an EMBL/GenBank/DDBJ whole genome shotgun (WGS) entry which is preliminary data.</text>
</comment>
<dbReference type="GO" id="GO:0003677">
    <property type="term" value="F:DNA binding"/>
    <property type="evidence" value="ECO:0007669"/>
    <property type="project" value="InterPro"/>
</dbReference>
<dbReference type="Gene3D" id="1.10.150.20">
    <property type="entry name" value="5' to 3' exonuclease, C-terminal subdomain"/>
    <property type="match status" value="1"/>
</dbReference>
<dbReference type="GO" id="GO:0003899">
    <property type="term" value="F:DNA-directed RNA polymerase activity"/>
    <property type="evidence" value="ECO:0007669"/>
    <property type="project" value="InterPro"/>
</dbReference>
<organism evidence="2">
    <name type="scientific">marine sediment metagenome</name>
    <dbReference type="NCBI Taxonomy" id="412755"/>
    <lineage>
        <taxon>unclassified sequences</taxon>
        <taxon>metagenomes</taxon>
        <taxon>ecological metagenomes</taxon>
    </lineage>
</organism>
<dbReference type="Pfam" id="PF03118">
    <property type="entry name" value="RNA_pol_A_CTD"/>
    <property type="match status" value="1"/>
</dbReference>
<dbReference type="SUPFAM" id="SSF47789">
    <property type="entry name" value="C-terminal domain of RNA polymerase alpha subunit"/>
    <property type="match status" value="1"/>
</dbReference>
<reference evidence="2" key="1">
    <citation type="journal article" date="2015" name="Nature">
        <title>Complex archaea that bridge the gap between prokaryotes and eukaryotes.</title>
        <authorList>
            <person name="Spang A."/>
            <person name="Saw J.H."/>
            <person name="Jorgensen S.L."/>
            <person name="Zaremba-Niedzwiedzka K."/>
            <person name="Martijn J."/>
            <person name="Lind A.E."/>
            <person name="van Eijk R."/>
            <person name="Schleper C."/>
            <person name="Guy L."/>
            <person name="Ettema T.J."/>
        </authorList>
    </citation>
    <scope>NUCLEOTIDE SEQUENCE</scope>
</reference>
<evidence type="ECO:0000259" key="1">
    <source>
        <dbReference type="Pfam" id="PF03118"/>
    </source>
</evidence>
<feature type="non-terminal residue" evidence="2">
    <location>
        <position position="1"/>
    </location>
</feature>
<accession>A0A0F8ZW22</accession>